<evidence type="ECO:0000313" key="2">
    <source>
        <dbReference type="Proteomes" id="UP001163105"/>
    </source>
</evidence>
<name>A0AB34G4M2_9HYPO</name>
<sequence>MAHRQSQESRLNGISVDISLRDSISPEHAAHVLMSDLDFRHDKPTAKINTETQAIAILGPLMQTCI</sequence>
<dbReference type="AlphaFoldDB" id="A0AB34G4M2"/>
<accession>A0AB34G4M2</accession>
<proteinExistence type="predicted"/>
<gene>
    <name evidence="1" type="ORF">O9K51_01195</name>
</gene>
<dbReference type="Proteomes" id="UP001163105">
    <property type="component" value="Unassembled WGS sequence"/>
</dbReference>
<protein>
    <submittedName>
        <fullName evidence="1">Uncharacterized protein</fullName>
    </submittedName>
</protein>
<keyword evidence="2" id="KW-1185">Reference proteome</keyword>
<dbReference type="EMBL" id="JAQHRD010000001">
    <property type="protein sequence ID" value="KAJ6446422.1"/>
    <property type="molecule type" value="Genomic_DNA"/>
</dbReference>
<comment type="caution">
    <text evidence="1">The sequence shown here is derived from an EMBL/GenBank/DDBJ whole genome shotgun (WGS) entry which is preliminary data.</text>
</comment>
<organism evidence="1 2">
    <name type="scientific">Purpureocillium lavendulum</name>
    <dbReference type="NCBI Taxonomy" id="1247861"/>
    <lineage>
        <taxon>Eukaryota</taxon>
        <taxon>Fungi</taxon>
        <taxon>Dikarya</taxon>
        <taxon>Ascomycota</taxon>
        <taxon>Pezizomycotina</taxon>
        <taxon>Sordariomycetes</taxon>
        <taxon>Hypocreomycetidae</taxon>
        <taxon>Hypocreales</taxon>
        <taxon>Ophiocordycipitaceae</taxon>
        <taxon>Purpureocillium</taxon>
    </lineage>
</organism>
<reference evidence="1" key="1">
    <citation type="submission" date="2023-01" db="EMBL/GenBank/DDBJ databases">
        <title>The growth and conidiation of Purpureocillium lavendulum are regulated by nitrogen source and histone H3K14 acetylation.</title>
        <authorList>
            <person name="Tang P."/>
            <person name="Han J."/>
            <person name="Zhang C."/>
            <person name="Tang P."/>
            <person name="Qi F."/>
            <person name="Zhang K."/>
            <person name="Liang L."/>
        </authorList>
    </citation>
    <scope>NUCLEOTIDE SEQUENCE</scope>
    <source>
        <strain evidence="1">YMF1.00683</strain>
    </source>
</reference>
<evidence type="ECO:0000313" key="1">
    <source>
        <dbReference type="EMBL" id="KAJ6446422.1"/>
    </source>
</evidence>